<dbReference type="GO" id="GO:0003824">
    <property type="term" value="F:catalytic activity"/>
    <property type="evidence" value="ECO:0007669"/>
    <property type="project" value="InterPro"/>
</dbReference>
<feature type="non-terminal residue" evidence="2">
    <location>
        <position position="207"/>
    </location>
</feature>
<keyword evidence="3" id="KW-1185">Reference proteome</keyword>
<organism evidence="2 3">
    <name type="scientific">Streptomyces daliensis</name>
    <dbReference type="NCBI Taxonomy" id="299421"/>
    <lineage>
        <taxon>Bacteria</taxon>
        <taxon>Bacillati</taxon>
        <taxon>Actinomycetota</taxon>
        <taxon>Actinomycetes</taxon>
        <taxon>Kitasatosporales</taxon>
        <taxon>Streptomycetaceae</taxon>
        <taxon>Streptomyces</taxon>
    </lineage>
</organism>
<feature type="non-terminal residue" evidence="2">
    <location>
        <position position="1"/>
    </location>
</feature>
<dbReference type="SUPFAM" id="SSF52777">
    <property type="entry name" value="CoA-dependent acyltransferases"/>
    <property type="match status" value="2"/>
</dbReference>
<proteinExistence type="predicted"/>
<evidence type="ECO:0000313" key="2">
    <source>
        <dbReference type="EMBL" id="MBR7678696.1"/>
    </source>
</evidence>
<comment type="caution">
    <text evidence="2">The sequence shown here is derived from an EMBL/GenBank/DDBJ whole genome shotgun (WGS) entry which is preliminary data.</text>
</comment>
<accession>A0A8T4J292</accession>
<sequence length="207" mass="21904">DTVSWQILLPDLERAYAALADGHRPVLDPVATPFRQWACEVAAQATDARRTGELSYWTRLLSARDPLLTLEPVDPDRDTEATVRRVSVEVPSQVTSALLTAVPTAFHAGVDDVLLAGLAAAVGEWRVATVAAGGFLVDVEGHGRVPLSAGADLSRTVGWFTGIHPVKLNAGAVRGTEVREGGPAAGRVVKRVKEQLRDVPGDGLGYG</sequence>
<name>A0A8T4J292_9ACTN</name>
<feature type="domain" description="Condensation" evidence="1">
    <location>
        <begin position="1"/>
        <end position="206"/>
    </location>
</feature>
<dbReference type="Gene3D" id="3.30.559.30">
    <property type="entry name" value="Nonribosomal peptide synthetase, condensation domain"/>
    <property type="match status" value="1"/>
</dbReference>
<evidence type="ECO:0000259" key="1">
    <source>
        <dbReference type="Pfam" id="PF00668"/>
    </source>
</evidence>
<dbReference type="Pfam" id="PF00668">
    <property type="entry name" value="Condensation"/>
    <property type="match status" value="1"/>
</dbReference>
<evidence type="ECO:0000313" key="3">
    <source>
        <dbReference type="Proteomes" id="UP000675554"/>
    </source>
</evidence>
<dbReference type="Proteomes" id="UP000675554">
    <property type="component" value="Unassembled WGS sequence"/>
</dbReference>
<dbReference type="EMBL" id="JAGSMN010001736">
    <property type="protein sequence ID" value="MBR7678696.1"/>
    <property type="molecule type" value="Genomic_DNA"/>
</dbReference>
<dbReference type="PANTHER" id="PTHR45398">
    <property type="match status" value="1"/>
</dbReference>
<reference evidence="2" key="1">
    <citation type="submission" date="2021-04" db="EMBL/GenBank/DDBJ databases">
        <title>Sequencing of actinobacteria type strains.</title>
        <authorList>
            <person name="Nguyen G.-S."/>
            <person name="Wentzel A."/>
        </authorList>
    </citation>
    <scope>NUCLEOTIDE SEQUENCE</scope>
    <source>
        <strain evidence="2">DSM 42095</strain>
    </source>
</reference>
<protein>
    <submittedName>
        <fullName evidence="2">Non-ribosomal peptide synthetase</fullName>
    </submittedName>
</protein>
<dbReference type="AlphaFoldDB" id="A0A8T4J292"/>
<gene>
    <name evidence="2" type="ORF">KDA82_38250</name>
</gene>
<dbReference type="PANTHER" id="PTHR45398:SF1">
    <property type="entry name" value="ENZYME, PUTATIVE (JCVI)-RELATED"/>
    <property type="match status" value="1"/>
</dbReference>
<dbReference type="InterPro" id="IPR001242">
    <property type="entry name" value="Condensation_dom"/>
</dbReference>